<feature type="transmembrane region" description="Helical" evidence="1">
    <location>
        <begin position="12"/>
        <end position="29"/>
    </location>
</feature>
<dbReference type="Proteomes" id="UP000309848">
    <property type="component" value="Unassembled WGS sequence"/>
</dbReference>
<keyword evidence="1" id="KW-0472">Membrane</keyword>
<dbReference type="AlphaFoldDB" id="A0A4S1WCM8"/>
<accession>A0A4S1WCM8</accession>
<feature type="transmembrane region" description="Helical" evidence="1">
    <location>
        <begin position="35"/>
        <end position="60"/>
    </location>
</feature>
<proteinExistence type="predicted"/>
<dbReference type="EMBL" id="SRXU01000006">
    <property type="protein sequence ID" value="TGX40704.1"/>
    <property type="molecule type" value="Genomic_DNA"/>
</dbReference>
<evidence type="ECO:0000313" key="3">
    <source>
        <dbReference type="Proteomes" id="UP000309848"/>
    </source>
</evidence>
<keyword evidence="1" id="KW-0812">Transmembrane</keyword>
<evidence type="ECO:0000256" key="1">
    <source>
        <dbReference type="SAM" id="Phobius"/>
    </source>
</evidence>
<dbReference type="RefSeq" id="WP_135986202.1">
    <property type="nucleotide sequence ID" value="NZ_JAASQM010000005.1"/>
</dbReference>
<evidence type="ECO:0000313" key="2">
    <source>
        <dbReference type="EMBL" id="TGX40704.1"/>
    </source>
</evidence>
<keyword evidence="3" id="KW-1185">Reference proteome</keyword>
<protein>
    <submittedName>
        <fullName evidence="2">Uncharacterized protein</fullName>
    </submittedName>
</protein>
<dbReference type="OrthoDB" id="9812802at2"/>
<sequence length="73" mass="8029">MNGKIRQFHRWTAIAFTLGVIGYMVAMGQGQPPAWLGLFALVPLILLLVTGLYLFALPYVARGRAARRVAAQD</sequence>
<gene>
    <name evidence="2" type="ORF">E5A74_14505</name>
</gene>
<organism evidence="2 3">
    <name type="scientific">Sphingomonas naasensis</name>
    <dbReference type="NCBI Taxonomy" id="1344951"/>
    <lineage>
        <taxon>Bacteria</taxon>
        <taxon>Pseudomonadati</taxon>
        <taxon>Pseudomonadota</taxon>
        <taxon>Alphaproteobacteria</taxon>
        <taxon>Sphingomonadales</taxon>
        <taxon>Sphingomonadaceae</taxon>
        <taxon>Sphingomonas</taxon>
    </lineage>
</organism>
<name>A0A4S1WCM8_9SPHN</name>
<reference evidence="2 3" key="1">
    <citation type="submission" date="2019-04" db="EMBL/GenBank/DDBJ databases">
        <title>Sphingomonas psychrotolerans sp. nov., isolated from soil in the Tianshan Mountains, Xinjiang, China.</title>
        <authorList>
            <person name="Luo Y."/>
            <person name="Sheng H."/>
        </authorList>
    </citation>
    <scope>NUCLEOTIDE SEQUENCE [LARGE SCALE GENOMIC DNA]</scope>
    <source>
        <strain evidence="2 3">KIS18-15</strain>
    </source>
</reference>
<comment type="caution">
    <text evidence="2">The sequence shown here is derived from an EMBL/GenBank/DDBJ whole genome shotgun (WGS) entry which is preliminary data.</text>
</comment>
<keyword evidence="1" id="KW-1133">Transmembrane helix</keyword>